<sequence>MKTKEFLARLNTAAKGWGVWINRNNVDENHVGQYGFENDCLPKSFVFAGSLEELAHLRQKYILKATKPEKSDEELGQEWAQNFLEQWKVQT</sequence>
<reference evidence="2" key="1">
    <citation type="journal article" date="2011" name="MBio">
        <title>Novel metabolic attributes of the genus Cyanothece, comprising a group of unicellular nitrogen-fixing Cyanobacteria.</title>
        <authorList>
            <person name="Bandyopadhyay A."/>
            <person name="Elvitigala T."/>
            <person name="Welsh E."/>
            <person name="Stockel J."/>
            <person name="Liberton M."/>
            <person name="Min H."/>
            <person name="Sherman L.A."/>
            <person name="Pakrasi H.B."/>
        </authorList>
    </citation>
    <scope>NUCLEOTIDE SEQUENCE [LARGE SCALE GENOMIC DNA]</scope>
    <source>
        <strain evidence="2">PCC 7822</strain>
    </source>
</reference>
<dbReference type="RefSeq" id="WP_013324534.1">
    <property type="nucleotide sequence ID" value="NC_014501.1"/>
</dbReference>
<proteinExistence type="predicted"/>
<dbReference type="Proteomes" id="UP000008206">
    <property type="component" value="Chromosome"/>
</dbReference>
<evidence type="ECO:0000313" key="1">
    <source>
        <dbReference type="EMBL" id="ADN16492.1"/>
    </source>
</evidence>
<dbReference type="HOGENOM" id="CLU_2422011_0_0_3"/>
<accession>E0UDQ7</accession>
<gene>
    <name evidence="1" type="ordered locus">Cyan7822_4583</name>
</gene>
<organism evidence="1 2">
    <name type="scientific">Gloeothece verrucosa (strain PCC 7822)</name>
    <name type="common">Cyanothece sp. (strain PCC 7822)</name>
    <dbReference type="NCBI Taxonomy" id="497965"/>
    <lineage>
        <taxon>Bacteria</taxon>
        <taxon>Bacillati</taxon>
        <taxon>Cyanobacteriota</taxon>
        <taxon>Cyanophyceae</taxon>
        <taxon>Oscillatoriophycideae</taxon>
        <taxon>Chroococcales</taxon>
        <taxon>Aphanothecaceae</taxon>
        <taxon>Gloeothece</taxon>
        <taxon>Gloeothece verrucosa</taxon>
    </lineage>
</organism>
<name>E0UDQ7_GLOV7</name>
<dbReference type="EMBL" id="CP002198">
    <property type="protein sequence ID" value="ADN16492.1"/>
    <property type="molecule type" value="Genomic_DNA"/>
</dbReference>
<evidence type="ECO:0000313" key="2">
    <source>
        <dbReference type="Proteomes" id="UP000008206"/>
    </source>
</evidence>
<dbReference type="AlphaFoldDB" id="E0UDQ7"/>
<keyword evidence="2" id="KW-1185">Reference proteome</keyword>
<dbReference type="KEGG" id="cyj:Cyan7822_4583"/>
<dbReference type="eggNOG" id="ENOG503449W">
    <property type="taxonomic scope" value="Bacteria"/>
</dbReference>
<protein>
    <submittedName>
        <fullName evidence="1">Uncharacterized protein</fullName>
    </submittedName>
</protein>
<dbReference type="OrthoDB" id="426131at2"/>